<dbReference type="InterPro" id="IPR011009">
    <property type="entry name" value="Kinase-like_dom_sf"/>
</dbReference>
<reference evidence="9" key="1">
    <citation type="submission" date="2022-10" db="EMBL/GenBank/DDBJ databases">
        <authorList>
            <person name="Chen Y."/>
            <person name="Dougan E. K."/>
            <person name="Chan C."/>
            <person name="Rhodes N."/>
            <person name="Thang M."/>
        </authorList>
    </citation>
    <scope>NUCLEOTIDE SEQUENCE</scope>
</reference>
<evidence type="ECO:0000259" key="7">
    <source>
        <dbReference type="PROSITE" id="PS50234"/>
    </source>
</evidence>
<keyword evidence="2" id="KW-0808">Transferase</keyword>
<feature type="compositionally biased region" description="Low complexity" evidence="6">
    <location>
        <begin position="13"/>
        <end position="23"/>
    </location>
</feature>
<sequence length="1088" mass="119348">MHATEAKAKAKSKATPQASPSAQDSAGARVDKCAWCAERRQGWCDQVSLRFYCEHCWTDYDTLQDAGHADYAGRVWHDEILEEDNIVAEDEDDDGRNLLEFTKNALTQIESDKKSPSKDPADDGDMSDNESDEADDEVTELPKAFGKAAKPAEFEVQQAHVVLIVDTSGSMRTSDVKPESGVKHITRMAAVTHSLSTFFDKQVQSGCPHKFSLISFSETSRVHFTAKAAGHAKQLVSWQAAGLVASRGTHFVEGLTAAKTILQAALGTPHLLIFSDGRPADGTQMIQTTQKMLAEFPLLRIHAIGFGDGLDFELLQQLTSIGRGTFAPSARSVAALNTAFASLTSTITATQTVTSSSRKSSSFSFRGHEPLSSGEAALHESRTKGLKLRDVSFEPANQFIWNTHHSVKFTVRRRWFSFNGTDIKMHERFADYKHNPVSIRLQPFTQGGMRLVYCFRDSTIPLYLEQRDDKFAMREAGTDARMVAKLSKYVDEGHNSAIVVSSHAQSSAVARFYARVFRLAVMELLGWAGRNMARIIFVECYLYKAEDGKENSPAPFFVGERFLPGVFRKYNSNHGYVDPEVPESEVAQAFSHFTFQASQGDHMVLDLQGVHLDKAQRRKPHLILTDPQVVSVARSFGPGDLGEEGMRAFFQSHRCGITCRKLGLDQNAWKKSQRTARKEPSSSSTRSGSSVVPVTRSTPSAADTSGNISDLRLVDLVPNHEAQVTPVVTLRGPPAKFPAPIPPSLLPKVGVGTVPIPVHQQPAPLPPPWRQPEPAVAAPGMNRYPPNFGAKPDGPLSALMARSGAETGRPDYDMLLQRRQAPGSEVAATATLASPTSQTLQTNPAESSVSDAAVQDQTGIQRAERCSVDTAQATSQGGPPSPNDSQVSTTSSKLATSGEETAVESPEVKKSVVFGPQDKKITLSASCRGHVVAAIAREFSIPEDEQHLLQESSSHPTIDFYRVEHKMDPRKLRFTQNSINPAFRNGRPIFDLLNDLNSQNIDPLWELEPLDVVWHNGFWRSLSNRRLWALKHCTTAFSSQPLYVRVRVRQPDANFRAKSTSTNDGVSVLIMQRPRSPSPCAAKVAAAI</sequence>
<dbReference type="InterPro" id="IPR051852">
    <property type="entry name" value="Alpha-type_PK"/>
</dbReference>
<feature type="region of interest" description="Disordered" evidence="6">
    <location>
        <begin position="107"/>
        <end position="140"/>
    </location>
</feature>
<feature type="compositionally biased region" description="Polar residues" evidence="6">
    <location>
        <begin position="869"/>
        <end position="899"/>
    </location>
</feature>
<keyword evidence="11" id="KW-1185">Reference proteome</keyword>
<proteinExistence type="predicted"/>
<evidence type="ECO:0000256" key="3">
    <source>
        <dbReference type="ARBA" id="ARBA00022741"/>
    </source>
</evidence>
<dbReference type="SUPFAM" id="SSF53300">
    <property type="entry name" value="vWA-like"/>
    <property type="match status" value="1"/>
</dbReference>
<feature type="region of interest" description="Disordered" evidence="6">
    <location>
        <begin position="1"/>
        <end position="25"/>
    </location>
</feature>
<dbReference type="GO" id="GO:0031037">
    <property type="term" value="P:myosin II filament disassembly"/>
    <property type="evidence" value="ECO:0007669"/>
    <property type="project" value="TreeGrafter"/>
</dbReference>
<dbReference type="Gene3D" id="3.20.200.10">
    <property type="entry name" value="MHCK/EF2 kinase"/>
    <property type="match status" value="1"/>
</dbReference>
<dbReference type="InterPro" id="IPR002035">
    <property type="entry name" value="VWF_A"/>
</dbReference>
<dbReference type="OrthoDB" id="301415at2759"/>
<dbReference type="EMBL" id="CAMXCT030002538">
    <property type="protein sequence ID" value="CAL4786083.1"/>
    <property type="molecule type" value="Genomic_DNA"/>
</dbReference>
<feature type="compositionally biased region" description="Polar residues" evidence="6">
    <location>
        <begin position="833"/>
        <end position="860"/>
    </location>
</feature>
<evidence type="ECO:0000259" key="8">
    <source>
        <dbReference type="PROSITE" id="PS51158"/>
    </source>
</evidence>
<evidence type="ECO:0000313" key="10">
    <source>
        <dbReference type="EMBL" id="CAL4786083.1"/>
    </source>
</evidence>
<evidence type="ECO:0000256" key="4">
    <source>
        <dbReference type="ARBA" id="ARBA00022777"/>
    </source>
</evidence>
<feature type="region of interest" description="Disordered" evidence="6">
    <location>
        <begin position="359"/>
        <end position="378"/>
    </location>
</feature>
<comment type="caution">
    <text evidence="9">The sequence shown here is derived from an EMBL/GenBank/DDBJ whole genome shotgun (WGS) entry which is preliminary data.</text>
</comment>
<dbReference type="GO" id="GO:1903013">
    <property type="term" value="P:response to differentiation-inducing factor 1"/>
    <property type="evidence" value="ECO:0007669"/>
    <property type="project" value="TreeGrafter"/>
</dbReference>
<dbReference type="PANTHER" id="PTHR45992:SF2">
    <property type="entry name" value="EUKARYOTIC ELONGATION FACTOR 2 KINASE"/>
    <property type="match status" value="1"/>
</dbReference>
<accession>A0A9P1CYS8</accession>
<evidence type="ECO:0000256" key="1">
    <source>
        <dbReference type="ARBA" id="ARBA00022527"/>
    </source>
</evidence>
<dbReference type="GO" id="GO:0005524">
    <property type="term" value="F:ATP binding"/>
    <property type="evidence" value="ECO:0007669"/>
    <property type="project" value="UniProtKB-KW"/>
</dbReference>
<keyword evidence="1" id="KW-0723">Serine/threonine-protein kinase</keyword>
<evidence type="ECO:0000256" key="6">
    <source>
        <dbReference type="SAM" id="MobiDB-lite"/>
    </source>
</evidence>
<dbReference type="PROSITE" id="PS51158">
    <property type="entry name" value="ALPHA_KINASE"/>
    <property type="match status" value="1"/>
</dbReference>
<protein>
    <submittedName>
        <fullName evidence="10">Alpha-protein kinase 1</fullName>
    </submittedName>
</protein>
<name>A0A9P1CYS8_9DINO</name>
<dbReference type="GO" id="GO:0004674">
    <property type="term" value="F:protein serine/threonine kinase activity"/>
    <property type="evidence" value="ECO:0007669"/>
    <property type="project" value="UniProtKB-KW"/>
</dbReference>
<dbReference type="EMBL" id="CAMXCT020002538">
    <property type="protein sequence ID" value="CAL1152146.1"/>
    <property type="molecule type" value="Genomic_DNA"/>
</dbReference>
<feature type="region of interest" description="Disordered" evidence="6">
    <location>
        <begin position="833"/>
        <end position="907"/>
    </location>
</feature>
<reference evidence="10 11" key="2">
    <citation type="submission" date="2024-05" db="EMBL/GenBank/DDBJ databases">
        <authorList>
            <person name="Chen Y."/>
            <person name="Shah S."/>
            <person name="Dougan E. K."/>
            <person name="Thang M."/>
            <person name="Chan C."/>
        </authorList>
    </citation>
    <scope>NUCLEOTIDE SEQUENCE [LARGE SCALE GENOMIC DNA]</scope>
</reference>
<dbReference type="SMART" id="SM00811">
    <property type="entry name" value="Alpha_kinase"/>
    <property type="match status" value="1"/>
</dbReference>
<evidence type="ECO:0000256" key="5">
    <source>
        <dbReference type="ARBA" id="ARBA00022840"/>
    </source>
</evidence>
<dbReference type="CDD" id="cd00198">
    <property type="entry name" value="vWFA"/>
    <property type="match status" value="1"/>
</dbReference>
<dbReference type="PROSITE" id="PS50234">
    <property type="entry name" value="VWFA"/>
    <property type="match status" value="1"/>
</dbReference>
<dbReference type="PANTHER" id="PTHR45992">
    <property type="entry name" value="EUKARYOTIC ELONGATION FACTOR 2 KINASE-RELATED"/>
    <property type="match status" value="1"/>
</dbReference>
<feature type="region of interest" description="Disordered" evidence="6">
    <location>
        <begin position="668"/>
        <end position="706"/>
    </location>
</feature>
<evidence type="ECO:0000313" key="9">
    <source>
        <dbReference type="EMBL" id="CAI3998771.1"/>
    </source>
</evidence>
<gene>
    <name evidence="9" type="ORF">C1SCF055_LOCUS25043</name>
</gene>
<dbReference type="Pfam" id="PF13519">
    <property type="entry name" value="VWA_2"/>
    <property type="match status" value="1"/>
</dbReference>
<feature type="compositionally biased region" description="Low complexity" evidence="6">
    <location>
        <begin position="681"/>
        <end position="700"/>
    </location>
</feature>
<dbReference type="SMART" id="SM00327">
    <property type="entry name" value="VWA"/>
    <property type="match status" value="1"/>
</dbReference>
<dbReference type="InterPro" id="IPR036465">
    <property type="entry name" value="vWFA_dom_sf"/>
</dbReference>
<feature type="domain" description="VWFA" evidence="7">
    <location>
        <begin position="160"/>
        <end position="347"/>
    </location>
</feature>
<dbReference type="EMBL" id="CAMXCT010002538">
    <property type="protein sequence ID" value="CAI3998771.1"/>
    <property type="molecule type" value="Genomic_DNA"/>
</dbReference>
<dbReference type="SUPFAM" id="SSF56112">
    <property type="entry name" value="Protein kinase-like (PK-like)"/>
    <property type="match status" value="1"/>
</dbReference>
<feature type="domain" description="Alpha-type protein kinase" evidence="8">
    <location>
        <begin position="424"/>
        <end position="667"/>
    </location>
</feature>
<feature type="compositionally biased region" description="Basic and acidic residues" evidence="6">
    <location>
        <begin position="110"/>
        <end position="121"/>
    </location>
</feature>
<dbReference type="CDD" id="cd04515">
    <property type="entry name" value="Alpha_kinase"/>
    <property type="match status" value="1"/>
</dbReference>
<organism evidence="9">
    <name type="scientific">Cladocopium goreaui</name>
    <dbReference type="NCBI Taxonomy" id="2562237"/>
    <lineage>
        <taxon>Eukaryota</taxon>
        <taxon>Sar</taxon>
        <taxon>Alveolata</taxon>
        <taxon>Dinophyceae</taxon>
        <taxon>Suessiales</taxon>
        <taxon>Symbiodiniaceae</taxon>
        <taxon>Cladocopium</taxon>
    </lineage>
</organism>
<evidence type="ECO:0000256" key="2">
    <source>
        <dbReference type="ARBA" id="ARBA00022679"/>
    </source>
</evidence>
<dbReference type="InterPro" id="IPR004166">
    <property type="entry name" value="a-kinase_dom"/>
</dbReference>
<keyword evidence="5" id="KW-0067">ATP-binding</keyword>
<evidence type="ECO:0000313" key="11">
    <source>
        <dbReference type="Proteomes" id="UP001152797"/>
    </source>
</evidence>
<keyword evidence="4 10" id="KW-0418">Kinase</keyword>
<dbReference type="AlphaFoldDB" id="A0A9P1CYS8"/>
<dbReference type="Gene3D" id="3.40.50.410">
    <property type="entry name" value="von Willebrand factor, type A domain"/>
    <property type="match status" value="1"/>
</dbReference>
<keyword evidence="3" id="KW-0547">Nucleotide-binding</keyword>
<dbReference type="Pfam" id="PF02816">
    <property type="entry name" value="Alpha_kinase"/>
    <property type="match status" value="1"/>
</dbReference>
<dbReference type="Proteomes" id="UP001152797">
    <property type="component" value="Unassembled WGS sequence"/>
</dbReference>
<feature type="compositionally biased region" description="Acidic residues" evidence="6">
    <location>
        <begin position="122"/>
        <end position="139"/>
    </location>
</feature>